<dbReference type="AlphaFoldDB" id="A0A0R3PHW9"/>
<reference evidence="3 4" key="2">
    <citation type="submission" date="2018-11" db="EMBL/GenBank/DDBJ databases">
        <authorList>
            <consortium name="Pathogen Informatics"/>
        </authorList>
    </citation>
    <scope>NUCLEOTIDE SEQUENCE [LARGE SCALE GENOMIC DNA]</scope>
    <source>
        <strain evidence="3 4">Costa Rica</strain>
    </source>
</reference>
<sequence>MSFARNWLEVPCHSLLICLSIISAVKGCAVLPSGQERTVNFVITGYTLPVGFTWTPQVNVAAQLPNILRSEAAVRSALQSLVMQAVFNALEEQGRRAGIGGAILSAALQQVTVQTTYSPMRCFVANINPGNAALMCRLAVVDKHKVTILDALLSANSTTETESRLSTVSNTTESGPVESETNSTIEFTTTKPKSIIMIPLSLENDENFEDVSLGFKDTFSDLSQKSKKSKTSNVSTVTAAEKPTKNSNIPKKEVTASSAPKEVPVLSSPAAATGMTTARPIRAETNDGKIRDTIQIARKIVNLFVPKKANEQRRLNLEQVLMKVRGNRKVVSHDIGPPGDEIPLPIGWKLTQIR</sequence>
<dbReference type="WBParaSite" id="ACOC_0000394601-mRNA-1">
    <property type="protein sequence ID" value="ACOC_0000394601-mRNA-1"/>
    <property type="gene ID" value="ACOC_0000394601"/>
</dbReference>
<accession>A0A0R3PHW9</accession>
<organism evidence="5">
    <name type="scientific">Angiostrongylus costaricensis</name>
    <name type="common">Nematode worm</name>
    <dbReference type="NCBI Taxonomy" id="334426"/>
    <lineage>
        <taxon>Eukaryota</taxon>
        <taxon>Metazoa</taxon>
        <taxon>Ecdysozoa</taxon>
        <taxon>Nematoda</taxon>
        <taxon>Chromadorea</taxon>
        <taxon>Rhabditida</taxon>
        <taxon>Rhabditina</taxon>
        <taxon>Rhabditomorpha</taxon>
        <taxon>Strongyloidea</taxon>
        <taxon>Metastrongylidae</taxon>
        <taxon>Angiostrongylus</taxon>
    </lineage>
</organism>
<feature type="region of interest" description="Disordered" evidence="1">
    <location>
        <begin position="160"/>
        <end position="183"/>
    </location>
</feature>
<dbReference type="EMBL" id="UYYA01001624">
    <property type="protein sequence ID" value="VDM55532.1"/>
    <property type="molecule type" value="Genomic_DNA"/>
</dbReference>
<gene>
    <name evidence="3" type="ORF">ACOC_LOCUS3947</name>
</gene>
<reference evidence="5" key="1">
    <citation type="submission" date="2017-02" db="UniProtKB">
        <authorList>
            <consortium name="WormBaseParasite"/>
        </authorList>
    </citation>
    <scope>IDENTIFICATION</scope>
</reference>
<evidence type="ECO:0000256" key="1">
    <source>
        <dbReference type="SAM" id="MobiDB-lite"/>
    </source>
</evidence>
<name>A0A0R3PHW9_ANGCS</name>
<evidence type="ECO:0000256" key="2">
    <source>
        <dbReference type="SAM" id="SignalP"/>
    </source>
</evidence>
<evidence type="ECO:0000313" key="4">
    <source>
        <dbReference type="Proteomes" id="UP000267027"/>
    </source>
</evidence>
<evidence type="ECO:0000313" key="5">
    <source>
        <dbReference type="WBParaSite" id="ACOC_0000394601-mRNA-1"/>
    </source>
</evidence>
<proteinExistence type="predicted"/>
<keyword evidence="4" id="KW-1185">Reference proteome</keyword>
<feature type="signal peptide" evidence="2">
    <location>
        <begin position="1"/>
        <end position="27"/>
    </location>
</feature>
<dbReference type="OrthoDB" id="5793088at2759"/>
<evidence type="ECO:0000313" key="3">
    <source>
        <dbReference type="EMBL" id="VDM55532.1"/>
    </source>
</evidence>
<keyword evidence="2" id="KW-0732">Signal</keyword>
<protein>
    <submittedName>
        <fullName evidence="5">Secreted protein</fullName>
    </submittedName>
</protein>
<feature type="chain" id="PRO_5043130127" evidence="2">
    <location>
        <begin position="28"/>
        <end position="354"/>
    </location>
</feature>
<dbReference type="Proteomes" id="UP000267027">
    <property type="component" value="Unassembled WGS sequence"/>
</dbReference>
<feature type="region of interest" description="Disordered" evidence="1">
    <location>
        <begin position="222"/>
        <end position="263"/>
    </location>
</feature>